<keyword evidence="5" id="KW-0833">Ubl conjugation pathway</keyword>
<protein>
    <submittedName>
        <fullName evidence="9">RING-type domain-containing protein</fullName>
    </submittedName>
</protein>
<name>A0A7E4VU74_PANRE</name>
<keyword evidence="8" id="KW-1185">Reference proteome</keyword>
<evidence type="ECO:0000256" key="6">
    <source>
        <dbReference type="ARBA" id="ARBA00022833"/>
    </source>
</evidence>
<dbReference type="PANTHER" id="PTHR31063">
    <property type="entry name" value="PROTEIN CBG08668"/>
    <property type="match status" value="1"/>
</dbReference>
<reference evidence="8" key="1">
    <citation type="journal article" date="2013" name="Genetics">
        <title>The draft genome and transcriptome of Panagrellus redivivus are shaped by the harsh demands of a free-living lifestyle.</title>
        <authorList>
            <person name="Srinivasan J."/>
            <person name="Dillman A.R."/>
            <person name="Macchietto M.G."/>
            <person name="Heikkinen L."/>
            <person name="Lakso M."/>
            <person name="Fracchia K.M."/>
            <person name="Antoshechkin I."/>
            <person name="Mortazavi A."/>
            <person name="Wong G."/>
            <person name="Sternberg P.W."/>
        </authorList>
    </citation>
    <scope>NUCLEOTIDE SEQUENCE [LARGE SCALE GENOMIC DNA]</scope>
    <source>
        <strain evidence="8">MT8872</strain>
    </source>
</reference>
<dbReference type="Proteomes" id="UP000492821">
    <property type="component" value="Unassembled WGS sequence"/>
</dbReference>
<dbReference type="InterPro" id="IPR044066">
    <property type="entry name" value="TRIAD_supradom"/>
</dbReference>
<dbReference type="CDD" id="cd20335">
    <property type="entry name" value="BRcat_RBR"/>
    <property type="match status" value="1"/>
</dbReference>
<evidence type="ECO:0000256" key="3">
    <source>
        <dbReference type="ARBA" id="ARBA00022737"/>
    </source>
</evidence>
<dbReference type="SUPFAM" id="SSF57850">
    <property type="entry name" value="RING/U-box"/>
    <property type="match status" value="2"/>
</dbReference>
<dbReference type="PROSITE" id="PS00518">
    <property type="entry name" value="ZF_RING_1"/>
    <property type="match status" value="1"/>
</dbReference>
<dbReference type="PROSITE" id="PS51873">
    <property type="entry name" value="TRIAD"/>
    <property type="match status" value="1"/>
</dbReference>
<evidence type="ECO:0000256" key="5">
    <source>
        <dbReference type="ARBA" id="ARBA00022786"/>
    </source>
</evidence>
<organism evidence="8 9">
    <name type="scientific">Panagrellus redivivus</name>
    <name type="common">Microworm</name>
    <dbReference type="NCBI Taxonomy" id="6233"/>
    <lineage>
        <taxon>Eukaryota</taxon>
        <taxon>Metazoa</taxon>
        <taxon>Ecdysozoa</taxon>
        <taxon>Nematoda</taxon>
        <taxon>Chromadorea</taxon>
        <taxon>Rhabditida</taxon>
        <taxon>Tylenchina</taxon>
        <taxon>Panagrolaimomorpha</taxon>
        <taxon>Panagrolaimoidea</taxon>
        <taxon>Panagrolaimidae</taxon>
        <taxon>Panagrellus</taxon>
    </lineage>
</organism>
<evidence type="ECO:0000313" key="9">
    <source>
        <dbReference type="WBParaSite" id="Pan_g3419.t1"/>
    </source>
</evidence>
<dbReference type="Pfam" id="PF01485">
    <property type="entry name" value="IBR"/>
    <property type="match status" value="1"/>
</dbReference>
<keyword evidence="6" id="KW-0862">Zinc</keyword>
<dbReference type="WBParaSite" id="Pan_g3419.t1">
    <property type="protein sequence ID" value="Pan_g3419.t1"/>
    <property type="gene ID" value="Pan_g3419"/>
</dbReference>
<evidence type="ECO:0000256" key="2">
    <source>
        <dbReference type="ARBA" id="ARBA00022723"/>
    </source>
</evidence>
<dbReference type="PANTHER" id="PTHR31063:SF4">
    <property type="entry name" value="IBR DOMAIN-CONTAINING PROTEIN"/>
    <property type="match status" value="1"/>
</dbReference>
<dbReference type="InterPro" id="IPR017907">
    <property type="entry name" value="Znf_RING_CS"/>
</dbReference>
<keyword evidence="3" id="KW-0677">Repeat</keyword>
<dbReference type="GO" id="GO:0016740">
    <property type="term" value="F:transferase activity"/>
    <property type="evidence" value="ECO:0007669"/>
    <property type="project" value="UniProtKB-KW"/>
</dbReference>
<dbReference type="InterPro" id="IPR002867">
    <property type="entry name" value="IBR_dom"/>
</dbReference>
<dbReference type="InterPro" id="IPR013083">
    <property type="entry name" value="Znf_RING/FYVE/PHD"/>
</dbReference>
<evidence type="ECO:0000256" key="1">
    <source>
        <dbReference type="ARBA" id="ARBA00022679"/>
    </source>
</evidence>
<keyword evidence="2" id="KW-0479">Metal-binding</keyword>
<proteinExistence type="predicted"/>
<evidence type="ECO:0000259" key="7">
    <source>
        <dbReference type="PROSITE" id="PS51873"/>
    </source>
</evidence>
<dbReference type="AlphaFoldDB" id="A0A7E4VU74"/>
<reference evidence="9" key="2">
    <citation type="submission" date="2020-10" db="UniProtKB">
        <authorList>
            <consortium name="WormBaseParasite"/>
        </authorList>
    </citation>
    <scope>IDENTIFICATION</scope>
</reference>
<feature type="domain" description="RING-type" evidence="7">
    <location>
        <begin position="546"/>
        <end position="759"/>
    </location>
</feature>
<evidence type="ECO:0000313" key="8">
    <source>
        <dbReference type="Proteomes" id="UP000492821"/>
    </source>
</evidence>
<evidence type="ECO:0000256" key="4">
    <source>
        <dbReference type="ARBA" id="ARBA00022771"/>
    </source>
</evidence>
<dbReference type="GO" id="GO:0008270">
    <property type="term" value="F:zinc ion binding"/>
    <property type="evidence" value="ECO:0007669"/>
    <property type="project" value="UniProtKB-KW"/>
</dbReference>
<keyword evidence="1" id="KW-0808">Transferase</keyword>
<sequence>MSSVAAHALRAVAVKGSNKLANDEGDLAFLKEKPKVGSRKSGKGRRNGYLLQGLKQEGDKAVFYKELLNDETLSKKRRARLMSELNKDFNFDVAYSLNRKYRWEDVEDAADLMAKDNSIVPDSVDVAGADTYLRMQRSSTVSAYHDMNEDGTVETTSFKNPHRGIKMNQLSQTKKDKKRSSKRLAFAKKTEETVENPKPTVQYVLSKVQPVQMLLGGSAFREKSFKTKRPTEYNEDFDLETSMHADVDEDTDMTASMAALYRAPRERNFSLGDFITENSTAPVVIQPKSIETIEMGSDSAESDSASVIDDSLDSPVDQHALCKESFFDELEINANQVGVPKDFTANFEKLAAFPELRFRWLDTEKTRCVVDLTLRLDEHASKIALVVVVEKLGSKDGKLRVLLNGSFPRPAYLVEYIRDKTFTSASDFVDRVAEKSQKMYINSRAGRKSRADLTSLNAVYHAHQLAQAVEPCGDYKILADAAVAAPTVEAIVVDVPHRNSESEPDDDEDLEFVVVDMDDFIDSDAESTVADDDAIQMDELEVVPDFDTGCDFCAEADGDDLHILEGCGHRFCRHCLRTELTAAIVRKSAYPLTCLHASCKAHIRLDVLPTLVPLPLVQYYMRFAFMAETVASGKSVVECPHCHDLAAVETKPTYGTVKCAKCSICFCARCQRQPHFPLSCGQLAAWEEKFEKQYLIDLARSSPSTFRKCPCGELLQNTTNHHTIECKSCAISYLWKTGQPLTPGANDPLTAIIPASLNNVIAAEYSEIASLAHVTRFNLKANRQITKDMCKTVDFRLKQAFIEMRKLALHLIEFGFAWLYMTRAERPTHWSTVKATLTGLRTKLDAMHATITGGGLEEKIVDFNGLTTKALDEFAGL</sequence>
<accession>A0A7E4VU74</accession>
<dbReference type="Gene3D" id="3.30.40.10">
    <property type="entry name" value="Zinc/RING finger domain, C3HC4 (zinc finger)"/>
    <property type="match status" value="1"/>
</dbReference>
<keyword evidence="4" id="KW-0863">Zinc-finger</keyword>